<dbReference type="RefSeq" id="XP_007745986.1">
    <property type="nucleotide sequence ID" value="XM_007747796.1"/>
</dbReference>
<feature type="compositionally biased region" description="Low complexity" evidence="1">
    <location>
        <begin position="52"/>
        <end position="71"/>
    </location>
</feature>
<dbReference type="GeneID" id="19191913"/>
<evidence type="ECO:0000313" key="2">
    <source>
        <dbReference type="EMBL" id="EXJ70134.1"/>
    </source>
</evidence>
<dbReference type="HOGENOM" id="CLU_133369_0_0_1"/>
<keyword evidence="3" id="KW-1185">Reference proteome</keyword>
<dbReference type="OrthoDB" id="4154357at2759"/>
<dbReference type="SUPFAM" id="SSF160419">
    <property type="entry name" value="YdfO-like"/>
    <property type="match status" value="1"/>
</dbReference>
<dbReference type="EMBL" id="AMGX01000010">
    <property type="protein sequence ID" value="EXJ70134.1"/>
    <property type="molecule type" value="Genomic_DNA"/>
</dbReference>
<gene>
    <name evidence="2" type="ORF">A1O5_07207</name>
</gene>
<comment type="caution">
    <text evidence="2">The sequence shown here is derived from an EMBL/GenBank/DDBJ whole genome shotgun (WGS) entry which is preliminary data.</text>
</comment>
<name>W9XIE6_9EURO</name>
<evidence type="ECO:0000313" key="3">
    <source>
        <dbReference type="Proteomes" id="UP000019471"/>
    </source>
</evidence>
<proteinExistence type="predicted"/>
<dbReference type="Proteomes" id="UP000019471">
    <property type="component" value="Unassembled WGS sequence"/>
</dbReference>
<dbReference type="Pfam" id="PF07166">
    <property type="entry name" value="DUF1398"/>
    <property type="match status" value="1"/>
</dbReference>
<dbReference type="AlphaFoldDB" id="W9XIE6"/>
<reference evidence="2 3" key="1">
    <citation type="submission" date="2013-03" db="EMBL/GenBank/DDBJ databases">
        <title>The Genome Sequence of Cladophialophora psammophila CBS 110553.</title>
        <authorList>
            <consortium name="The Broad Institute Genomics Platform"/>
            <person name="Cuomo C."/>
            <person name="de Hoog S."/>
            <person name="Gorbushina A."/>
            <person name="Walker B."/>
            <person name="Young S.K."/>
            <person name="Zeng Q."/>
            <person name="Gargeya S."/>
            <person name="Fitzgerald M."/>
            <person name="Haas B."/>
            <person name="Abouelleil A."/>
            <person name="Allen A.W."/>
            <person name="Alvarado L."/>
            <person name="Arachchi H.M."/>
            <person name="Berlin A.M."/>
            <person name="Chapman S.B."/>
            <person name="Gainer-Dewar J."/>
            <person name="Goldberg J."/>
            <person name="Griggs A."/>
            <person name="Gujja S."/>
            <person name="Hansen M."/>
            <person name="Howarth C."/>
            <person name="Imamovic A."/>
            <person name="Ireland A."/>
            <person name="Larimer J."/>
            <person name="McCowan C."/>
            <person name="Murphy C."/>
            <person name="Pearson M."/>
            <person name="Poon T.W."/>
            <person name="Priest M."/>
            <person name="Roberts A."/>
            <person name="Saif S."/>
            <person name="Shea T."/>
            <person name="Sisk P."/>
            <person name="Sykes S."/>
            <person name="Wortman J."/>
            <person name="Nusbaum C."/>
            <person name="Birren B."/>
        </authorList>
    </citation>
    <scope>NUCLEOTIDE SEQUENCE [LARGE SCALE GENOMIC DNA]</scope>
    <source>
        <strain evidence="2 3">CBS 110553</strain>
    </source>
</reference>
<protein>
    <recommendedName>
        <fullName evidence="4">DUF1398 domain-containing protein</fullName>
    </recommendedName>
</protein>
<organism evidence="2 3">
    <name type="scientific">Cladophialophora psammophila CBS 110553</name>
    <dbReference type="NCBI Taxonomy" id="1182543"/>
    <lineage>
        <taxon>Eukaryota</taxon>
        <taxon>Fungi</taxon>
        <taxon>Dikarya</taxon>
        <taxon>Ascomycota</taxon>
        <taxon>Pezizomycotina</taxon>
        <taxon>Eurotiomycetes</taxon>
        <taxon>Chaetothyriomycetidae</taxon>
        <taxon>Chaetothyriales</taxon>
        <taxon>Herpotrichiellaceae</taxon>
        <taxon>Cladophialophora</taxon>
    </lineage>
</organism>
<dbReference type="InterPro" id="IPR009833">
    <property type="entry name" value="DUF1398"/>
</dbReference>
<dbReference type="Gene3D" id="3.30.1810.10">
    <property type="entry name" value="YdfO-like"/>
    <property type="match status" value="1"/>
</dbReference>
<accession>W9XIE6</accession>
<evidence type="ECO:0008006" key="4">
    <source>
        <dbReference type="Google" id="ProtNLM"/>
    </source>
</evidence>
<dbReference type="InterPro" id="IPR036696">
    <property type="entry name" value="YdfO-like_sf"/>
</dbReference>
<feature type="region of interest" description="Disordered" evidence="1">
    <location>
        <begin position="49"/>
        <end position="71"/>
    </location>
</feature>
<sequence>MTLTTIQRVFAQVHSPTSLTFPETVASLLKLGVTRYHVDYIARTTTTYMPRPASNSASDSTSPSTATSTDQTPIATEQIAMPAPAVNADTAWDAAGLARAIRRVQGRETVYAEFARECVDAGVAGYIACLAGKRVLYYGLNGDVHIEWFPGAEPRGHK</sequence>
<evidence type="ECO:0000256" key="1">
    <source>
        <dbReference type="SAM" id="MobiDB-lite"/>
    </source>
</evidence>